<gene>
    <name evidence="1" type="ORF">XENORESO_008068</name>
</gene>
<name>A0ABV0W125_9TELE</name>
<reference evidence="1 2" key="1">
    <citation type="submission" date="2021-06" db="EMBL/GenBank/DDBJ databases">
        <authorList>
            <person name="Palmer J.M."/>
        </authorList>
    </citation>
    <scope>NUCLEOTIDE SEQUENCE [LARGE SCALE GENOMIC DNA]</scope>
    <source>
        <strain evidence="1 2">XR_2019</strain>
        <tissue evidence="1">Muscle</tissue>
    </source>
</reference>
<comment type="caution">
    <text evidence="1">The sequence shown here is derived from an EMBL/GenBank/DDBJ whole genome shotgun (WGS) entry which is preliminary data.</text>
</comment>
<protein>
    <submittedName>
        <fullName evidence="1">Uncharacterized protein</fullName>
    </submittedName>
</protein>
<sequence>MRGMQQIHERRCSGQTRSKVNVVAYMQNAVWCKTNTELLMPLKTLWHMVVGALCCGTGSYIQDNLGRRPANKVRLGGGSPSSRTTTLNTQQELRRNASDQNTLVLKWHFVLVYQIKSIKRCSSNMTTCERRRTVLEDILRKVDLAES</sequence>
<proteinExistence type="predicted"/>
<evidence type="ECO:0000313" key="2">
    <source>
        <dbReference type="Proteomes" id="UP001444071"/>
    </source>
</evidence>
<organism evidence="1 2">
    <name type="scientific">Xenotaenia resolanae</name>
    <dbReference type="NCBI Taxonomy" id="208358"/>
    <lineage>
        <taxon>Eukaryota</taxon>
        <taxon>Metazoa</taxon>
        <taxon>Chordata</taxon>
        <taxon>Craniata</taxon>
        <taxon>Vertebrata</taxon>
        <taxon>Euteleostomi</taxon>
        <taxon>Actinopterygii</taxon>
        <taxon>Neopterygii</taxon>
        <taxon>Teleostei</taxon>
        <taxon>Neoteleostei</taxon>
        <taxon>Acanthomorphata</taxon>
        <taxon>Ovalentaria</taxon>
        <taxon>Atherinomorphae</taxon>
        <taxon>Cyprinodontiformes</taxon>
        <taxon>Goodeidae</taxon>
        <taxon>Xenotaenia</taxon>
    </lineage>
</organism>
<evidence type="ECO:0000313" key="1">
    <source>
        <dbReference type="EMBL" id="MEQ2262356.1"/>
    </source>
</evidence>
<keyword evidence="2" id="KW-1185">Reference proteome</keyword>
<dbReference type="Proteomes" id="UP001444071">
    <property type="component" value="Unassembled WGS sequence"/>
</dbReference>
<dbReference type="EMBL" id="JAHRIM010020278">
    <property type="protein sequence ID" value="MEQ2262356.1"/>
    <property type="molecule type" value="Genomic_DNA"/>
</dbReference>
<accession>A0ABV0W125</accession>